<gene>
    <name evidence="2" type="ORF">FRACYDRAFT_271194</name>
</gene>
<evidence type="ECO:0000256" key="1">
    <source>
        <dbReference type="SAM" id="MobiDB-lite"/>
    </source>
</evidence>
<name>A0A1E7EW79_9STRA</name>
<feature type="compositionally biased region" description="Low complexity" evidence="1">
    <location>
        <begin position="76"/>
        <end position="95"/>
    </location>
</feature>
<feature type="region of interest" description="Disordered" evidence="1">
    <location>
        <begin position="1"/>
        <end position="104"/>
    </location>
</feature>
<feature type="region of interest" description="Disordered" evidence="1">
    <location>
        <begin position="236"/>
        <end position="258"/>
    </location>
</feature>
<evidence type="ECO:0000313" key="2">
    <source>
        <dbReference type="EMBL" id="OEU10074.1"/>
    </source>
</evidence>
<dbReference type="EMBL" id="KV784373">
    <property type="protein sequence ID" value="OEU10074.1"/>
    <property type="molecule type" value="Genomic_DNA"/>
</dbReference>
<sequence>MGQSASKGLSKVAEKVAKQAAPELKRPPIPKRTPTLENLPSSTANGGAAGNPGSFLRGEGIASKDPRDMGQEMYLQYAQQQQVQQGNKDAAAAAATGDNVNTGNKEMPAELLKFIQDVGPTKQTIDREFTTPRLLQEENQGELNKVESSRSTRRKRVRMPLMGDDHEFTTEKNTNYATSTSVLPSSNDDDFGLTNVELYDLLRQKEDNNKGEEIDSSNKVVLNFYEKFVSDIEIGHQNSMSSSSPSSSSSKIKSKDKEKQIKMLSDVMRVLDIPTLRMDMDNNILGLYPLDVPGPEMQTFSQIPENKAMLVLKDLMDNGVTHDAGRAAGKLTESRRQRKMEQQLTDSGGV</sequence>
<organism evidence="2 3">
    <name type="scientific">Fragilariopsis cylindrus CCMP1102</name>
    <dbReference type="NCBI Taxonomy" id="635003"/>
    <lineage>
        <taxon>Eukaryota</taxon>
        <taxon>Sar</taxon>
        <taxon>Stramenopiles</taxon>
        <taxon>Ochrophyta</taxon>
        <taxon>Bacillariophyta</taxon>
        <taxon>Bacillariophyceae</taxon>
        <taxon>Bacillariophycidae</taxon>
        <taxon>Bacillariales</taxon>
        <taxon>Bacillariaceae</taxon>
        <taxon>Fragilariopsis</taxon>
    </lineage>
</organism>
<evidence type="ECO:0000313" key="3">
    <source>
        <dbReference type="Proteomes" id="UP000095751"/>
    </source>
</evidence>
<reference evidence="2 3" key="1">
    <citation type="submission" date="2016-09" db="EMBL/GenBank/DDBJ databases">
        <title>Extensive genetic diversity and differential bi-allelic expression allows diatom success in the polar Southern Ocean.</title>
        <authorList>
            <consortium name="DOE Joint Genome Institute"/>
            <person name="Mock T."/>
            <person name="Otillar R.P."/>
            <person name="Strauss J."/>
            <person name="Dupont C."/>
            <person name="Frickenhaus S."/>
            <person name="Maumus F."/>
            <person name="Mcmullan M."/>
            <person name="Sanges R."/>
            <person name="Schmutz J."/>
            <person name="Toseland A."/>
            <person name="Valas R."/>
            <person name="Veluchamy A."/>
            <person name="Ward B.J."/>
            <person name="Allen A."/>
            <person name="Barry K."/>
            <person name="Falciatore A."/>
            <person name="Ferrante M."/>
            <person name="Fortunato A.E."/>
            <person name="Gloeckner G."/>
            <person name="Gruber A."/>
            <person name="Hipkin R."/>
            <person name="Janech M."/>
            <person name="Kroth P."/>
            <person name="Leese F."/>
            <person name="Lindquist E."/>
            <person name="Lyon B.R."/>
            <person name="Martin J."/>
            <person name="Mayer C."/>
            <person name="Parker M."/>
            <person name="Quesneville H."/>
            <person name="Raymond J."/>
            <person name="Uhlig C."/>
            <person name="Valentin K.U."/>
            <person name="Worden A.Z."/>
            <person name="Armbrust E.V."/>
            <person name="Bowler C."/>
            <person name="Green B."/>
            <person name="Moulton V."/>
            <person name="Van Oosterhout C."/>
            <person name="Grigoriev I."/>
        </authorList>
    </citation>
    <scope>NUCLEOTIDE SEQUENCE [LARGE SCALE GENOMIC DNA]</scope>
    <source>
        <strain evidence="2 3">CCMP1102</strain>
    </source>
</reference>
<feature type="compositionally biased region" description="Low complexity" evidence="1">
    <location>
        <begin position="239"/>
        <end position="251"/>
    </location>
</feature>
<keyword evidence="3" id="KW-1185">Reference proteome</keyword>
<dbReference type="AlphaFoldDB" id="A0A1E7EW79"/>
<accession>A0A1E7EW79</accession>
<feature type="region of interest" description="Disordered" evidence="1">
    <location>
        <begin position="325"/>
        <end position="350"/>
    </location>
</feature>
<proteinExistence type="predicted"/>
<feature type="compositionally biased region" description="Basic and acidic residues" evidence="1">
    <location>
        <begin position="332"/>
        <end position="341"/>
    </location>
</feature>
<dbReference type="Proteomes" id="UP000095751">
    <property type="component" value="Unassembled WGS sequence"/>
</dbReference>
<dbReference type="KEGG" id="fcy:FRACYDRAFT_271194"/>
<feature type="compositionally biased region" description="Polar residues" evidence="1">
    <location>
        <begin position="35"/>
        <end position="45"/>
    </location>
</feature>
<dbReference type="InParanoid" id="A0A1E7EW79"/>
<dbReference type="OrthoDB" id="49581at2759"/>
<protein>
    <submittedName>
        <fullName evidence="2">Uncharacterized protein</fullName>
    </submittedName>
</protein>